<keyword evidence="1" id="KW-1133">Transmembrane helix</keyword>
<dbReference type="RefSeq" id="WP_207979794.1">
    <property type="nucleotide sequence ID" value="NZ_JAGDEL010000011.1"/>
</dbReference>
<gene>
    <name evidence="2" type="ORF">I7822_15565</name>
</gene>
<dbReference type="Proteomes" id="UP000663981">
    <property type="component" value="Unassembled WGS sequence"/>
</dbReference>
<accession>A0ABS3N466</accession>
<keyword evidence="1" id="KW-0812">Transmembrane</keyword>
<evidence type="ECO:0000313" key="2">
    <source>
        <dbReference type="EMBL" id="MBO1513075.1"/>
    </source>
</evidence>
<feature type="transmembrane region" description="Helical" evidence="1">
    <location>
        <begin position="54"/>
        <end position="74"/>
    </location>
</feature>
<organism evidence="2 3">
    <name type="scientific">Metabacillus bambusae</name>
    <dbReference type="NCBI Taxonomy" id="2795218"/>
    <lineage>
        <taxon>Bacteria</taxon>
        <taxon>Bacillati</taxon>
        <taxon>Bacillota</taxon>
        <taxon>Bacilli</taxon>
        <taxon>Bacillales</taxon>
        <taxon>Bacillaceae</taxon>
        <taxon>Metabacillus</taxon>
    </lineage>
</organism>
<comment type="caution">
    <text evidence="2">The sequence shown here is derived from an EMBL/GenBank/DDBJ whole genome shotgun (WGS) entry which is preliminary data.</text>
</comment>
<reference evidence="2 3" key="1">
    <citation type="submission" date="2021-03" db="EMBL/GenBank/DDBJ databases">
        <title>Whole genome sequence of Metabacillus bambusae BG109.</title>
        <authorList>
            <person name="Jeong J.W."/>
        </authorList>
    </citation>
    <scope>NUCLEOTIDE SEQUENCE [LARGE SCALE GENOMIC DNA]</scope>
    <source>
        <strain evidence="2 3">BG109</strain>
    </source>
</reference>
<evidence type="ECO:0000256" key="1">
    <source>
        <dbReference type="SAM" id="Phobius"/>
    </source>
</evidence>
<dbReference type="EMBL" id="JAGDEL010000011">
    <property type="protein sequence ID" value="MBO1513075.1"/>
    <property type="molecule type" value="Genomic_DNA"/>
</dbReference>
<evidence type="ECO:0000313" key="3">
    <source>
        <dbReference type="Proteomes" id="UP000663981"/>
    </source>
</evidence>
<keyword evidence="1" id="KW-0472">Membrane</keyword>
<name>A0ABS3N466_9BACI</name>
<keyword evidence="3" id="KW-1185">Reference proteome</keyword>
<sequence length="147" mass="16487">MKKFLFGFGGFLILLGAAGIINHISMAIKAVQEEQEMYGGSIHLMILQMTGSTIGPYLSCIIGGGVIIAITLFLNEYQKRSELTSQLIQALSEQRSIQNEKKTDNHNSIREEYKDTDAKIISATKTKVEPRLEASENQDNERFFWKG</sequence>
<proteinExistence type="predicted"/>
<protein>
    <submittedName>
        <fullName evidence="2">Uncharacterized protein</fullName>
    </submittedName>
</protein>